<proteinExistence type="predicted"/>
<sequence length="88" mass="10114">MNRQKLLDKAEVLKQYEPYSYQVAYALLRNESLAVQAAKRVFIGLFEDDLFYHQLPSVQRLQVKQASMKQALLSYKHSAINGVHQASS</sequence>
<evidence type="ECO:0000313" key="1">
    <source>
        <dbReference type="EMBL" id="MEK8129767.1"/>
    </source>
</evidence>
<organism evidence="1 2">
    <name type="scientific">Paenibacillus filicis</name>
    <dbReference type="NCBI Taxonomy" id="669464"/>
    <lineage>
        <taxon>Bacteria</taxon>
        <taxon>Bacillati</taxon>
        <taxon>Bacillota</taxon>
        <taxon>Bacilli</taxon>
        <taxon>Bacillales</taxon>
        <taxon>Paenibacillaceae</taxon>
        <taxon>Paenibacillus</taxon>
    </lineage>
</organism>
<reference evidence="1 2" key="1">
    <citation type="submission" date="2024-04" db="EMBL/GenBank/DDBJ databases">
        <title>draft genome sequnece of Paenibacillus filicis.</title>
        <authorList>
            <person name="Kim D.-U."/>
        </authorList>
    </citation>
    <scope>NUCLEOTIDE SEQUENCE [LARGE SCALE GENOMIC DNA]</scope>
    <source>
        <strain evidence="1 2">KACC14197</strain>
    </source>
</reference>
<keyword evidence="2" id="KW-1185">Reference proteome</keyword>
<evidence type="ECO:0008006" key="3">
    <source>
        <dbReference type="Google" id="ProtNLM"/>
    </source>
</evidence>
<accession>A0ABU9DLN3</accession>
<dbReference type="EMBL" id="JBBPCC010000011">
    <property type="protein sequence ID" value="MEK8129767.1"/>
    <property type="molecule type" value="Genomic_DNA"/>
</dbReference>
<protein>
    <recommendedName>
        <fullName evidence="3">HEPN domain-containing protein</fullName>
    </recommendedName>
</protein>
<evidence type="ECO:0000313" key="2">
    <source>
        <dbReference type="Proteomes" id="UP001469365"/>
    </source>
</evidence>
<dbReference type="Proteomes" id="UP001469365">
    <property type="component" value="Unassembled WGS sequence"/>
</dbReference>
<name>A0ABU9DLN3_9BACL</name>
<dbReference type="RefSeq" id="WP_341416882.1">
    <property type="nucleotide sequence ID" value="NZ_JBBPCC010000011.1"/>
</dbReference>
<gene>
    <name evidence="1" type="ORF">WMW72_17815</name>
</gene>
<comment type="caution">
    <text evidence="1">The sequence shown here is derived from an EMBL/GenBank/DDBJ whole genome shotgun (WGS) entry which is preliminary data.</text>
</comment>